<feature type="region of interest" description="Disordered" evidence="6">
    <location>
        <begin position="113"/>
        <end position="152"/>
    </location>
</feature>
<dbReference type="GO" id="GO:0030288">
    <property type="term" value="C:outer membrane-bounded periplasmic space"/>
    <property type="evidence" value="ECO:0007669"/>
    <property type="project" value="TreeGrafter"/>
</dbReference>
<name>A0A4P6I1G1_9BACT</name>
<dbReference type="Pfam" id="PF14559">
    <property type="entry name" value="TPR_19"/>
    <property type="match status" value="1"/>
</dbReference>
<dbReference type="Proteomes" id="UP000293296">
    <property type="component" value="Chromosome"/>
</dbReference>
<dbReference type="EC" id="3.5.1.28" evidence="2"/>
<dbReference type="SMART" id="SM00028">
    <property type="entry name" value="TPR"/>
    <property type="match status" value="2"/>
</dbReference>
<dbReference type="GO" id="GO:0008745">
    <property type="term" value="F:N-acetylmuramoyl-L-alanine amidase activity"/>
    <property type="evidence" value="ECO:0007669"/>
    <property type="project" value="UniProtKB-EC"/>
</dbReference>
<dbReference type="PANTHER" id="PTHR30404">
    <property type="entry name" value="N-ACETYLMURAMOYL-L-ALANINE AMIDASE"/>
    <property type="match status" value="1"/>
</dbReference>
<proteinExistence type="predicted"/>
<dbReference type="SUPFAM" id="SSF48452">
    <property type="entry name" value="TPR-like"/>
    <property type="match status" value="1"/>
</dbReference>
<dbReference type="PROSITE" id="PS51318">
    <property type="entry name" value="TAT"/>
    <property type="match status" value="1"/>
</dbReference>
<sequence>MMDRRRVLSFLAAAGGLAWLRPSVLLAASADELAGEGQAELTGGNVAKALILLHEAQSKDPRNDRVQALLGRAYFQQGDARTALTHFTLAVRLNPEDTLSRLLADTISQFPMPAVKGGSGRETSSSRTRPSKLAQDAKAEREALAKGAGKSSRQGPWRVLVDAGHGGLDAGAAVGGLREADLALDLALRMARALAPARNEVVIHLTRTADVSLPGWARAGLAGFYGADLLVSLHAARVSDPAAMGVVAYGYGREPSDALAALVARVENAAYGPGASWKSRGGEGLFLSAANDAVGQARFERGRELARALIRAIPAASPLPPRAAGSAPLELLEEADAPGIFLETGFLSNADAAAALGSPDKRQALAQALADALLAALRGVEMPPAAGRG</sequence>
<dbReference type="AlphaFoldDB" id="A0A4P6I1G1"/>
<dbReference type="GO" id="GO:0009253">
    <property type="term" value="P:peptidoglycan catabolic process"/>
    <property type="evidence" value="ECO:0007669"/>
    <property type="project" value="InterPro"/>
</dbReference>
<keyword evidence="3" id="KW-0378">Hydrolase</keyword>
<feature type="chain" id="PRO_5020756234" description="N-acetylmuramoyl-L-alanine amidase" evidence="7">
    <location>
        <begin position="28"/>
        <end position="389"/>
    </location>
</feature>
<feature type="compositionally biased region" description="Basic and acidic residues" evidence="6">
    <location>
        <begin position="135"/>
        <end position="144"/>
    </location>
</feature>
<dbReference type="PANTHER" id="PTHR30404:SF0">
    <property type="entry name" value="N-ACETYLMURAMOYL-L-ALANINE AMIDASE AMIC"/>
    <property type="match status" value="1"/>
</dbReference>
<gene>
    <name evidence="9" type="ORF">C3Y92_10425</name>
</gene>
<evidence type="ECO:0000256" key="7">
    <source>
        <dbReference type="SAM" id="SignalP"/>
    </source>
</evidence>
<evidence type="ECO:0000256" key="3">
    <source>
        <dbReference type="ARBA" id="ARBA00022801"/>
    </source>
</evidence>
<evidence type="ECO:0000259" key="8">
    <source>
        <dbReference type="SMART" id="SM00646"/>
    </source>
</evidence>
<feature type="signal peptide" evidence="7">
    <location>
        <begin position="1"/>
        <end position="27"/>
    </location>
</feature>
<keyword evidence="4" id="KW-0479">Metal-binding</keyword>
<organism evidence="9 10">
    <name type="scientific">Solidesulfovibrio carbinolicus</name>
    <dbReference type="NCBI Taxonomy" id="296842"/>
    <lineage>
        <taxon>Bacteria</taxon>
        <taxon>Pseudomonadati</taxon>
        <taxon>Thermodesulfobacteriota</taxon>
        <taxon>Desulfovibrionia</taxon>
        <taxon>Desulfovibrionales</taxon>
        <taxon>Desulfovibrionaceae</taxon>
        <taxon>Solidesulfovibrio</taxon>
    </lineage>
</organism>
<dbReference type="EMBL" id="CP026538">
    <property type="protein sequence ID" value="QAZ67619.1"/>
    <property type="molecule type" value="Genomic_DNA"/>
</dbReference>
<evidence type="ECO:0000256" key="2">
    <source>
        <dbReference type="ARBA" id="ARBA00011901"/>
    </source>
</evidence>
<evidence type="ECO:0000256" key="6">
    <source>
        <dbReference type="SAM" id="MobiDB-lite"/>
    </source>
</evidence>
<keyword evidence="10" id="KW-1185">Reference proteome</keyword>
<comment type="catalytic activity">
    <reaction evidence="1">
        <text>Hydrolyzes the link between N-acetylmuramoyl residues and L-amino acid residues in certain cell-wall glycopeptides.</text>
        <dbReference type="EC" id="3.5.1.28"/>
    </reaction>
</comment>
<dbReference type="InterPro" id="IPR019734">
    <property type="entry name" value="TPR_rpt"/>
</dbReference>
<keyword evidence="4" id="KW-0408">Iron</keyword>
<dbReference type="SUPFAM" id="SSF53187">
    <property type="entry name" value="Zn-dependent exopeptidases"/>
    <property type="match status" value="1"/>
</dbReference>
<dbReference type="KEGG" id="dcb:C3Y92_10425"/>
<evidence type="ECO:0000256" key="1">
    <source>
        <dbReference type="ARBA" id="ARBA00001561"/>
    </source>
</evidence>
<dbReference type="InterPro" id="IPR002508">
    <property type="entry name" value="MurNAc-LAA_cat"/>
</dbReference>
<dbReference type="InterPro" id="IPR050695">
    <property type="entry name" value="N-acetylmuramoyl_amidase_3"/>
</dbReference>
<reference evidence="9 10" key="1">
    <citation type="submission" date="2018-02" db="EMBL/GenBank/DDBJ databases">
        <title>Genome sequence of Desulfovibrio carbinolicus DSM 3852.</title>
        <authorList>
            <person name="Wilbanks E."/>
            <person name="Skennerton C.T."/>
            <person name="Orphan V.J."/>
        </authorList>
    </citation>
    <scope>NUCLEOTIDE SEQUENCE [LARGE SCALE GENOMIC DNA]</scope>
    <source>
        <strain evidence="9 10">DSM 3852</strain>
    </source>
</reference>
<evidence type="ECO:0000256" key="4">
    <source>
        <dbReference type="ARBA" id="ARBA00023014"/>
    </source>
</evidence>
<dbReference type="InterPro" id="IPR011990">
    <property type="entry name" value="TPR-like_helical_dom_sf"/>
</dbReference>
<feature type="repeat" description="TPR" evidence="5">
    <location>
        <begin position="64"/>
        <end position="97"/>
    </location>
</feature>
<dbReference type="Gene3D" id="1.25.40.10">
    <property type="entry name" value="Tetratricopeptide repeat domain"/>
    <property type="match status" value="1"/>
</dbReference>
<dbReference type="PROSITE" id="PS50005">
    <property type="entry name" value="TPR"/>
    <property type="match status" value="1"/>
</dbReference>
<dbReference type="Pfam" id="PF01520">
    <property type="entry name" value="Amidase_3"/>
    <property type="match status" value="1"/>
</dbReference>
<dbReference type="Gene3D" id="3.40.630.40">
    <property type="entry name" value="Zn-dependent exopeptidases"/>
    <property type="match status" value="1"/>
</dbReference>
<dbReference type="OrthoDB" id="5448020at2"/>
<dbReference type="InterPro" id="IPR006311">
    <property type="entry name" value="TAT_signal"/>
</dbReference>
<accession>A0A4P6I1G1</accession>
<keyword evidence="4" id="KW-0411">Iron-sulfur</keyword>
<keyword evidence="7" id="KW-0732">Signal</keyword>
<evidence type="ECO:0000313" key="9">
    <source>
        <dbReference type="EMBL" id="QAZ67619.1"/>
    </source>
</evidence>
<evidence type="ECO:0000256" key="5">
    <source>
        <dbReference type="PROSITE-ProRule" id="PRU00339"/>
    </source>
</evidence>
<dbReference type="SMART" id="SM00646">
    <property type="entry name" value="Ami_3"/>
    <property type="match status" value="1"/>
</dbReference>
<feature type="domain" description="MurNAc-LAA" evidence="8">
    <location>
        <begin position="219"/>
        <end position="374"/>
    </location>
</feature>
<keyword evidence="5" id="KW-0802">TPR repeat</keyword>
<protein>
    <recommendedName>
        <fullName evidence="2">N-acetylmuramoyl-L-alanine amidase</fullName>
        <ecNumber evidence="2">3.5.1.28</ecNumber>
    </recommendedName>
</protein>
<dbReference type="CDD" id="cd02696">
    <property type="entry name" value="MurNAc-LAA"/>
    <property type="match status" value="1"/>
</dbReference>
<dbReference type="GO" id="GO:0051536">
    <property type="term" value="F:iron-sulfur cluster binding"/>
    <property type="evidence" value="ECO:0007669"/>
    <property type="project" value="UniProtKB-KW"/>
</dbReference>
<evidence type="ECO:0000313" key="10">
    <source>
        <dbReference type="Proteomes" id="UP000293296"/>
    </source>
</evidence>